<evidence type="ECO:0000313" key="2">
    <source>
        <dbReference type="Proteomes" id="UP001646157"/>
    </source>
</evidence>
<keyword evidence="2" id="KW-1185">Reference proteome</keyword>
<evidence type="ECO:0000313" key="1">
    <source>
        <dbReference type="EMBL" id="MBM7587117.1"/>
    </source>
</evidence>
<dbReference type="EMBL" id="JAFBDZ010000004">
    <property type="protein sequence ID" value="MBM7587117.1"/>
    <property type="molecule type" value="Genomic_DNA"/>
</dbReference>
<name>A0ABS2NGX5_9BACI</name>
<organism evidence="1 2">
    <name type="scientific">Rossellomorea pakistanensis</name>
    <dbReference type="NCBI Taxonomy" id="992288"/>
    <lineage>
        <taxon>Bacteria</taxon>
        <taxon>Bacillati</taxon>
        <taxon>Bacillota</taxon>
        <taxon>Bacilli</taxon>
        <taxon>Bacillales</taxon>
        <taxon>Bacillaceae</taxon>
        <taxon>Rossellomorea</taxon>
    </lineage>
</organism>
<gene>
    <name evidence="1" type="ORF">JOC86_003690</name>
</gene>
<protein>
    <submittedName>
        <fullName evidence="1">Uncharacterized protein</fullName>
    </submittedName>
</protein>
<comment type="caution">
    <text evidence="1">The sequence shown here is derived from an EMBL/GenBank/DDBJ whole genome shotgun (WGS) entry which is preliminary data.</text>
</comment>
<dbReference type="Proteomes" id="UP001646157">
    <property type="component" value="Unassembled WGS sequence"/>
</dbReference>
<reference evidence="1 2" key="1">
    <citation type="submission" date="2021-01" db="EMBL/GenBank/DDBJ databases">
        <title>Genomic Encyclopedia of Type Strains, Phase IV (KMG-IV): sequencing the most valuable type-strain genomes for metagenomic binning, comparative biology and taxonomic classification.</title>
        <authorList>
            <person name="Goeker M."/>
        </authorList>
    </citation>
    <scope>NUCLEOTIDE SEQUENCE [LARGE SCALE GENOMIC DNA]</scope>
    <source>
        <strain evidence="1 2">DSM 24834</strain>
    </source>
</reference>
<dbReference type="RefSeq" id="WP_205174324.1">
    <property type="nucleotide sequence ID" value="NZ_JAFBDZ010000004.1"/>
</dbReference>
<accession>A0ABS2NGX5</accession>
<sequence>MNDLASKLKNYLSGKPNIKFVEDECVPEMAQIVDEFSDFVYGFAEFLEDGSFSSFTIDLDPNKELEFMRNARKSEVTSNQLIEMAQRFAEDFCYRKSYFNALIEWSSDSYTVIFEERDETLNLSIPHTGCSVSLNQFGDIESATLGQKMYHLSYPDVKINKDQAKQVLKTESLLQLAIDVDKEINLVYHPNHEIMGVSVNGEIETVSEYMGVEDAPHTSIKQVFVTETIEDMLGLTSVHELHEDNGLLKRWIDKQALIGEKNVEEMEATILIEKDGSREFYESNVDWSKGHQPLSQEFLERQALAFLEAVVGDIHEKYWLEEQLIELEEDDLSDDEELEDLFEPSRVFTFIRQHRGMKLEGFKATIDVGIYSGIIRGSEIATLDEQALDALDLSPKVSLEEAEEIYFKQMEMKLKRTVENFEEPSVYGLSYIVDFPGPNGHIKTINAHTGKVEYVDSGIIEEI</sequence>
<proteinExistence type="predicted"/>